<comment type="similarity">
    <text evidence="4">Belongs to the DAD/OST2 family.</text>
</comment>
<evidence type="ECO:0000256" key="7">
    <source>
        <dbReference type="ARBA" id="ARBA00022737"/>
    </source>
</evidence>
<dbReference type="PROSITE" id="PS00678">
    <property type="entry name" value="WD_REPEATS_1"/>
    <property type="match status" value="1"/>
</dbReference>
<accession>A0A443SQY5</accession>
<evidence type="ECO:0000256" key="12">
    <source>
        <dbReference type="ARBA" id="ARBA00038344"/>
    </source>
</evidence>
<name>A0A443SQY5_9ACAR</name>
<dbReference type="EMBL" id="NCKV01000703">
    <property type="protein sequence ID" value="RWS29956.1"/>
    <property type="molecule type" value="Genomic_DNA"/>
</dbReference>
<keyword evidence="9" id="KW-0256">Endoplasmic reticulum</keyword>
<dbReference type="Proteomes" id="UP000288716">
    <property type="component" value="Unassembled WGS sequence"/>
</dbReference>
<evidence type="ECO:0000256" key="13">
    <source>
        <dbReference type="PROSITE-ProRule" id="PRU00221"/>
    </source>
</evidence>
<dbReference type="PRINTS" id="PR00320">
    <property type="entry name" value="GPROTEINBRPT"/>
</dbReference>
<keyword evidence="6 15" id="KW-0812">Transmembrane</keyword>
<evidence type="ECO:0000256" key="15">
    <source>
        <dbReference type="SAM" id="Phobius"/>
    </source>
</evidence>
<evidence type="ECO:0000313" key="17">
    <source>
        <dbReference type="Proteomes" id="UP000288716"/>
    </source>
</evidence>
<dbReference type="SUPFAM" id="SSF50978">
    <property type="entry name" value="WD40 repeat-like"/>
    <property type="match status" value="1"/>
</dbReference>
<keyword evidence="11 15" id="KW-0472">Membrane</keyword>
<feature type="region of interest" description="Disordered" evidence="14">
    <location>
        <begin position="547"/>
        <end position="575"/>
    </location>
</feature>
<dbReference type="PROSITE" id="PS50294">
    <property type="entry name" value="WD_REPEATS_REGION"/>
    <property type="match status" value="1"/>
</dbReference>
<dbReference type="UniPathway" id="UPA00378"/>
<dbReference type="PANTHER" id="PTHR22852">
    <property type="entry name" value="LETHAL 2 DENTICLELESS PROTEIN RETINOIC ACID-REGULATED NUCLEAR MATRIX-ASSOCIATED PROTEIN"/>
    <property type="match status" value="1"/>
</dbReference>
<dbReference type="Pfam" id="PF02109">
    <property type="entry name" value="DAD"/>
    <property type="match status" value="1"/>
</dbReference>
<sequence length="599" mass="68035">MPHILQVLSKFYEEYSVSTPKRLKIIDAYLFYILVTGVVEFVYCCLVGTFPFNSFLSGFISTVACFVLAVCLRLQVNQQNKSEFASVSNERAFADFLFAHLSKKCKTWVSIDDERWQCCFAHLRLCDSFATILMDFIRFLTSREIFPHKAKHSFQFLMQKYKLSQSCIFNDLEDISPLSIALNSQLIAVVTEFGNVCLFEREGMKKVNIWQGHNNAIFDTKWRLGFSNELLTASGDQNKQLLKVESAHKSSIKSVSFGNEYLVASGARDGIIKIWDIRCEGETRFSGHQLEIPDAHENLKHLTHRRSRCPKQRSDPLNSVTCVLFQKYTNYLYSSGANDAAIKLWDLRKLGMKGNVTPSRIFPYLGTTSYTDAHGFTSLALDSQNRLFANCSDHNVYCYFSNDETSAIKFVGQHNTNNFTKIKVVSDKYLVRGSTDGNAYLWSLSSLSHHDVSSSYTLPHGTTELTAVDCVDVDLSIYTCGEDQTLKEWRIGALNTCDYKPISELEAQPFSHDDVEVVNVVPTKRSLNSPSSSPLSLITNWVQVKRSDSSTPTNSKITTKAKTTPRKRISKENNLRSKRRLASKKLLFQQNKKISDYFT</sequence>
<feature type="repeat" description="WD" evidence="13">
    <location>
        <begin position="245"/>
        <end position="278"/>
    </location>
</feature>
<dbReference type="Gene3D" id="2.130.10.10">
    <property type="entry name" value="YVTN repeat-like/Quinoprotein amine dehydrogenase"/>
    <property type="match status" value="2"/>
</dbReference>
<evidence type="ECO:0000256" key="1">
    <source>
        <dbReference type="ARBA" id="ARBA00004477"/>
    </source>
</evidence>
<comment type="caution">
    <text evidence="16">The sequence shown here is derived from an EMBL/GenBank/DDBJ whole genome shotgun (WGS) entry which is preliminary data.</text>
</comment>
<dbReference type="InterPro" id="IPR036322">
    <property type="entry name" value="WD40_repeat_dom_sf"/>
</dbReference>
<evidence type="ECO:0000256" key="5">
    <source>
        <dbReference type="ARBA" id="ARBA00022574"/>
    </source>
</evidence>
<evidence type="ECO:0000256" key="11">
    <source>
        <dbReference type="ARBA" id="ARBA00023136"/>
    </source>
</evidence>
<dbReference type="InterPro" id="IPR015943">
    <property type="entry name" value="WD40/YVTN_repeat-like_dom_sf"/>
</dbReference>
<evidence type="ECO:0000256" key="6">
    <source>
        <dbReference type="ARBA" id="ARBA00022692"/>
    </source>
</evidence>
<comment type="pathway">
    <text evidence="2">Protein modification; protein ubiquitination.</text>
</comment>
<evidence type="ECO:0000313" key="16">
    <source>
        <dbReference type="EMBL" id="RWS29956.1"/>
    </source>
</evidence>
<keyword evidence="8" id="KW-0833">Ubl conjugation pathway</keyword>
<dbReference type="InterPro" id="IPR001680">
    <property type="entry name" value="WD40_rpt"/>
</dbReference>
<gene>
    <name evidence="16" type="ORF">B4U80_01541</name>
</gene>
<keyword evidence="5 13" id="KW-0853">WD repeat</keyword>
<evidence type="ECO:0000256" key="14">
    <source>
        <dbReference type="SAM" id="MobiDB-lite"/>
    </source>
</evidence>
<dbReference type="GO" id="GO:0043161">
    <property type="term" value="P:proteasome-mediated ubiquitin-dependent protein catabolic process"/>
    <property type="evidence" value="ECO:0007669"/>
    <property type="project" value="TreeGrafter"/>
</dbReference>
<evidence type="ECO:0000256" key="8">
    <source>
        <dbReference type="ARBA" id="ARBA00022786"/>
    </source>
</evidence>
<evidence type="ECO:0000256" key="10">
    <source>
        <dbReference type="ARBA" id="ARBA00022989"/>
    </source>
</evidence>
<keyword evidence="10 15" id="KW-1133">Transmembrane helix</keyword>
<evidence type="ECO:0000256" key="4">
    <source>
        <dbReference type="ARBA" id="ARBA00009386"/>
    </source>
</evidence>
<dbReference type="VEuPathDB" id="VectorBase:LDEU002087"/>
<dbReference type="InterPro" id="IPR020472">
    <property type="entry name" value="WD40_PAC1"/>
</dbReference>
<dbReference type="STRING" id="299467.A0A443SQY5"/>
<evidence type="ECO:0000256" key="2">
    <source>
        <dbReference type="ARBA" id="ARBA00004906"/>
    </source>
</evidence>
<dbReference type="GO" id="GO:0008250">
    <property type="term" value="C:oligosaccharyltransferase complex"/>
    <property type="evidence" value="ECO:0007669"/>
    <property type="project" value="InterPro"/>
</dbReference>
<dbReference type="Pfam" id="PF00400">
    <property type="entry name" value="WD40"/>
    <property type="match status" value="2"/>
</dbReference>
<comment type="pathway">
    <text evidence="3">Protein modification; protein glycosylation.</text>
</comment>
<comment type="similarity">
    <text evidence="12">Belongs to the WD repeat cdt2 family.</text>
</comment>
<dbReference type="GO" id="GO:0030674">
    <property type="term" value="F:protein-macromolecule adaptor activity"/>
    <property type="evidence" value="ECO:0007669"/>
    <property type="project" value="TreeGrafter"/>
</dbReference>
<proteinExistence type="inferred from homology"/>
<dbReference type="PROSITE" id="PS50082">
    <property type="entry name" value="WD_REPEATS_2"/>
    <property type="match status" value="1"/>
</dbReference>
<evidence type="ECO:0000256" key="3">
    <source>
        <dbReference type="ARBA" id="ARBA00004922"/>
    </source>
</evidence>
<feature type="transmembrane region" description="Helical" evidence="15">
    <location>
        <begin position="55"/>
        <end position="74"/>
    </location>
</feature>
<comment type="subcellular location">
    <subcellularLocation>
        <location evidence="1">Endoplasmic reticulum membrane</location>
        <topology evidence="1">Multi-pass membrane protein</topology>
    </subcellularLocation>
</comment>
<protein>
    <submittedName>
        <fullName evidence="16">Uncharacterized protein</fullName>
    </submittedName>
</protein>
<dbReference type="GO" id="GO:0005634">
    <property type="term" value="C:nucleus"/>
    <property type="evidence" value="ECO:0007669"/>
    <property type="project" value="TreeGrafter"/>
</dbReference>
<dbReference type="PANTHER" id="PTHR22852:SF0">
    <property type="entry name" value="DENTICLELESS PROTEIN HOMOLOG"/>
    <property type="match status" value="1"/>
</dbReference>
<keyword evidence="17" id="KW-1185">Reference proteome</keyword>
<reference evidence="16 17" key="1">
    <citation type="journal article" date="2018" name="Gigascience">
        <title>Genomes of trombidid mites reveal novel predicted allergens and laterally-transferred genes associated with secondary metabolism.</title>
        <authorList>
            <person name="Dong X."/>
            <person name="Chaisiri K."/>
            <person name="Xia D."/>
            <person name="Armstrong S.D."/>
            <person name="Fang Y."/>
            <person name="Donnelly M.J."/>
            <person name="Kadowaki T."/>
            <person name="McGarry J.W."/>
            <person name="Darby A.C."/>
            <person name="Makepeace B.L."/>
        </authorList>
    </citation>
    <scope>NUCLEOTIDE SEQUENCE [LARGE SCALE GENOMIC DNA]</scope>
    <source>
        <strain evidence="16">UoL-UT</strain>
    </source>
</reference>
<dbReference type="AlphaFoldDB" id="A0A443SQY5"/>
<keyword evidence="7" id="KW-0677">Repeat</keyword>
<dbReference type="SMART" id="SM00320">
    <property type="entry name" value="WD40"/>
    <property type="match status" value="4"/>
</dbReference>
<dbReference type="InterPro" id="IPR019775">
    <property type="entry name" value="WD40_repeat_CS"/>
</dbReference>
<dbReference type="InterPro" id="IPR003038">
    <property type="entry name" value="DAD/Ost2"/>
</dbReference>
<dbReference type="InterPro" id="IPR051865">
    <property type="entry name" value="WD-repeat_CDT2_adapter"/>
</dbReference>
<dbReference type="OrthoDB" id="1898560at2759"/>
<organism evidence="16 17">
    <name type="scientific">Leptotrombidium deliense</name>
    <dbReference type="NCBI Taxonomy" id="299467"/>
    <lineage>
        <taxon>Eukaryota</taxon>
        <taxon>Metazoa</taxon>
        <taxon>Ecdysozoa</taxon>
        <taxon>Arthropoda</taxon>
        <taxon>Chelicerata</taxon>
        <taxon>Arachnida</taxon>
        <taxon>Acari</taxon>
        <taxon>Acariformes</taxon>
        <taxon>Trombidiformes</taxon>
        <taxon>Prostigmata</taxon>
        <taxon>Anystina</taxon>
        <taxon>Parasitengona</taxon>
        <taxon>Trombiculoidea</taxon>
        <taxon>Trombiculidae</taxon>
        <taxon>Leptotrombidium</taxon>
    </lineage>
</organism>
<evidence type="ECO:0000256" key="9">
    <source>
        <dbReference type="ARBA" id="ARBA00022824"/>
    </source>
</evidence>
<feature type="transmembrane region" description="Helical" evidence="15">
    <location>
        <begin position="29"/>
        <end position="49"/>
    </location>
</feature>
<feature type="compositionally biased region" description="Polar residues" evidence="14">
    <location>
        <begin position="549"/>
        <end position="562"/>
    </location>
</feature>